<evidence type="ECO:0008006" key="4">
    <source>
        <dbReference type="Google" id="ProtNLM"/>
    </source>
</evidence>
<sequence length="107" mass="12333">MNTHNVNVKTAALESTERYGEGQNPYSISMAEGEKGTDYDNFECYVFDSLKALQAFRKSYPEKMKQEYSYQLSRYGMSNGRYKNIDIVCADHYKQFVKKVKASGINI</sequence>
<evidence type="ECO:0000256" key="1">
    <source>
        <dbReference type="SAM" id="MobiDB-lite"/>
    </source>
</evidence>
<name>A0ABX5R7D5_9GAMM</name>
<proteinExistence type="predicted"/>
<dbReference type="Proteomes" id="UP000288804">
    <property type="component" value="Plasmid pCFS1934"/>
</dbReference>
<keyword evidence="2" id="KW-0614">Plasmid</keyword>
<evidence type="ECO:0000313" key="2">
    <source>
        <dbReference type="EMBL" id="QAX81331.1"/>
    </source>
</evidence>
<dbReference type="EMBL" id="CP032488">
    <property type="protein sequence ID" value="QAX81331.1"/>
    <property type="molecule type" value="Genomic_DNA"/>
</dbReference>
<geneLocation type="plasmid" evidence="3">
    <name>pcfs1934</name>
</geneLocation>
<accession>A0ABX5R7D5</accession>
<dbReference type="RefSeq" id="WP_129199578.1">
    <property type="nucleotide sequence ID" value="NZ_CABHXI010000048.1"/>
</dbReference>
<reference evidence="3" key="1">
    <citation type="submission" date="2018-09" db="EMBL/GenBank/DDBJ databases">
        <title>Yersinia hibernicus sp. nov.</title>
        <authorList>
            <person name="Nguyen S.V."/>
            <person name="Mundanda D.M."/>
            <person name="Anes J."/>
            <person name="Fanning S."/>
        </authorList>
    </citation>
    <scope>NUCLEOTIDE SEQUENCE [LARGE SCALE GENOMIC DNA]</scope>
    <source>
        <strain evidence="3">CFS1934</strain>
        <plasmid evidence="3">pcfs1934</plasmid>
    </source>
</reference>
<protein>
    <recommendedName>
        <fullName evidence="4">DUF3310 domain-containing protein</fullName>
    </recommendedName>
</protein>
<feature type="region of interest" description="Disordered" evidence="1">
    <location>
        <begin position="1"/>
        <end position="27"/>
    </location>
</feature>
<keyword evidence="3" id="KW-1185">Reference proteome</keyword>
<organism evidence="2 3">
    <name type="scientific">Yersinia hibernica</name>
    <dbReference type="NCBI Taxonomy" id="2339259"/>
    <lineage>
        <taxon>Bacteria</taxon>
        <taxon>Pseudomonadati</taxon>
        <taxon>Pseudomonadota</taxon>
        <taxon>Gammaproteobacteria</taxon>
        <taxon>Enterobacterales</taxon>
        <taxon>Yersiniaceae</taxon>
        <taxon>Yersinia</taxon>
    </lineage>
</organism>
<gene>
    <name evidence="2" type="ORF">D5F51_22380</name>
</gene>
<evidence type="ECO:0000313" key="3">
    <source>
        <dbReference type="Proteomes" id="UP000288804"/>
    </source>
</evidence>